<feature type="domain" description="Recombinase" evidence="1">
    <location>
        <begin position="164"/>
        <end position="302"/>
    </location>
</feature>
<name>A0A7R7EP74_9FIRM</name>
<dbReference type="InterPro" id="IPR006119">
    <property type="entry name" value="Resolv_N"/>
</dbReference>
<gene>
    <name evidence="2" type="ORF">bsdtb5_34600</name>
</gene>
<dbReference type="InterPro" id="IPR050639">
    <property type="entry name" value="SSR_resolvase"/>
</dbReference>
<protein>
    <recommendedName>
        <fullName evidence="1">Recombinase domain-containing protein</fullName>
    </recommendedName>
</protein>
<keyword evidence="3" id="KW-1185">Reference proteome</keyword>
<organism evidence="2 3">
    <name type="scientific">Anaeromicropila herbilytica</name>
    <dbReference type="NCBI Taxonomy" id="2785025"/>
    <lineage>
        <taxon>Bacteria</taxon>
        <taxon>Bacillati</taxon>
        <taxon>Bacillota</taxon>
        <taxon>Clostridia</taxon>
        <taxon>Lachnospirales</taxon>
        <taxon>Lachnospiraceae</taxon>
        <taxon>Anaeromicropila</taxon>
    </lineage>
</organism>
<dbReference type="GO" id="GO:0000150">
    <property type="term" value="F:DNA strand exchange activity"/>
    <property type="evidence" value="ECO:0007669"/>
    <property type="project" value="InterPro"/>
</dbReference>
<reference evidence="2 3" key="1">
    <citation type="submission" date="2020-11" db="EMBL/GenBank/DDBJ databases">
        <title>Draft genome sequencing of a Lachnospiraceae strain isolated from anoxic soil subjected to BSD treatment.</title>
        <authorList>
            <person name="Uek A."/>
            <person name="Tonouchi A."/>
        </authorList>
    </citation>
    <scope>NUCLEOTIDE SEQUENCE [LARGE SCALE GENOMIC DNA]</scope>
    <source>
        <strain evidence="2 3">TB5</strain>
    </source>
</reference>
<dbReference type="PANTHER" id="PTHR30461:SF23">
    <property type="entry name" value="DNA RECOMBINASE-RELATED"/>
    <property type="match status" value="1"/>
</dbReference>
<sequence length="302" mass="35400">MERVAIYCRLSKEDIDKLKKGDDSGSIQNQKTLLLDYAKKQNWSVYDVFSDDDYSGTDQSRPEWNRMIKAAKMRKFDIVLCKTQSRFTREVVIVEQYIHTLFPIWNIRFISIVDHIDTKIKGNKKARQINALINEWYVEDLSLNVRTVYKQKMKVGEYLGAYAPYGYKKDSKNKYKLVVDEEAANVVKDIFNMALEGKSIKAICDSLTSKGIIPPSLYKLKGTYSNEQHLKWSTTTVNRILHNEMYLGDMVQHKAEKLDYKSKKIIAIPKKDWIIVRNTHDAIIQKELFDEVQRVLDKRKKR</sequence>
<dbReference type="SUPFAM" id="SSF53041">
    <property type="entry name" value="Resolvase-like"/>
    <property type="match status" value="1"/>
</dbReference>
<dbReference type="InterPro" id="IPR038109">
    <property type="entry name" value="DNA_bind_recomb_sf"/>
</dbReference>
<dbReference type="PROSITE" id="PS51737">
    <property type="entry name" value="RECOMBINASE_DNA_BIND"/>
    <property type="match status" value="1"/>
</dbReference>
<dbReference type="Proteomes" id="UP000595897">
    <property type="component" value="Chromosome"/>
</dbReference>
<accession>A0A7R7EP74</accession>
<evidence type="ECO:0000313" key="3">
    <source>
        <dbReference type="Proteomes" id="UP000595897"/>
    </source>
</evidence>
<dbReference type="Gene3D" id="3.40.50.1390">
    <property type="entry name" value="Resolvase, N-terminal catalytic domain"/>
    <property type="match status" value="1"/>
</dbReference>
<dbReference type="InterPro" id="IPR011109">
    <property type="entry name" value="DNA_bind_recombinase_dom"/>
</dbReference>
<dbReference type="GO" id="GO:0003677">
    <property type="term" value="F:DNA binding"/>
    <property type="evidence" value="ECO:0007669"/>
    <property type="project" value="InterPro"/>
</dbReference>
<dbReference type="AlphaFoldDB" id="A0A7R7EP74"/>
<dbReference type="EMBL" id="AP024169">
    <property type="protein sequence ID" value="BCN32165.1"/>
    <property type="molecule type" value="Genomic_DNA"/>
</dbReference>
<dbReference type="Pfam" id="PF07508">
    <property type="entry name" value="Recombinase"/>
    <property type="match status" value="1"/>
</dbReference>
<proteinExistence type="predicted"/>
<dbReference type="Pfam" id="PF00239">
    <property type="entry name" value="Resolvase"/>
    <property type="match status" value="1"/>
</dbReference>
<dbReference type="InterPro" id="IPR036162">
    <property type="entry name" value="Resolvase-like_N_sf"/>
</dbReference>
<evidence type="ECO:0000313" key="2">
    <source>
        <dbReference type="EMBL" id="BCN32165.1"/>
    </source>
</evidence>
<dbReference type="KEGG" id="ahb:bsdtb5_34600"/>
<evidence type="ECO:0000259" key="1">
    <source>
        <dbReference type="PROSITE" id="PS51737"/>
    </source>
</evidence>
<dbReference type="SMART" id="SM00857">
    <property type="entry name" value="Resolvase"/>
    <property type="match status" value="1"/>
</dbReference>
<dbReference type="Gene3D" id="3.90.1750.20">
    <property type="entry name" value="Putative Large Serine Recombinase, Chain B, Domain 2"/>
    <property type="match status" value="1"/>
</dbReference>
<dbReference type="RefSeq" id="WP_271713234.1">
    <property type="nucleotide sequence ID" value="NZ_AP024169.1"/>
</dbReference>
<dbReference type="PANTHER" id="PTHR30461">
    <property type="entry name" value="DNA-INVERTASE FROM LAMBDOID PROPHAGE"/>
    <property type="match status" value="1"/>
</dbReference>